<dbReference type="Gene3D" id="2.130.10.30">
    <property type="entry name" value="Regulator of chromosome condensation 1/beta-lactamase-inhibitor protein II"/>
    <property type="match status" value="1"/>
</dbReference>
<dbReference type="AlphaFoldDB" id="A0A1R3IPW0"/>
<dbReference type="InterPro" id="IPR000408">
    <property type="entry name" value="Reg_chr_condens"/>
</dbReference>
<keyword evidence="4" id="KW-1185">Reference proteome</keyword>
<dbReference type="EMBL" id="AWWV01009709">
    <property type="protein sequence ID" value="OMO84628.1"/>
    <property type="molecule type" value="Genomic_DNA"/>
</dbReference>
<evidence type="ECO:0000313" key="3">
    <source>
        <dbReference type="EMBL" id="OMO84628.1"/>
    </source>
</evidence>
<dbReference type="Proteomes" id="UP000188268">
    <property type="component" value="Unassembled WGS sequence"/>
</dbReference>
<reference evidence="3 4" key="1">
    <citation type="submission" date="2013-09" db="EMBL/GenBank/DDBJ databases">
        <title>Corchorus capsularis genome sequencing.</title>
        <authorList>
            <person name="Alam M."/>
            <person name="Haque M.S."/>
            <person name="Islam M.S."/>
            <person name="Emdad E.M."/>
            <person name="Islam M.M."/>
            <person name="Ahmed B."/>
            <person name="Halim A."/>
            <person name="Hossen Q.M.M."/>
            <person name="Hossain M.Z."/>
            <person name="Ahmed R."/>
            <person name="Khan M.M."/>
            <person name="Islam R."/>
            <person name="Rashid M.M."/>
            <person name="Khan S.A."/>
            <person name="Rahman M.S."/>
            <person name="Alam M."/>
        </authorList>
    </citation>
    <scope>NUCLEOTIDE SEQUENCE [LARGE SCALE GENOMIC DNA]</scope>
    <source>
        <strain evidence="4">cv. CVL-1</strain>
        <tissue evidence="3">Whole seedling</tissue>
    </source>
</reference>
<feature type="region of interest" description="Disordered" evidence="2">
    <location>
        <begin position="38"/>
        <end position="58"/>
    </location>
</feature>
<dbReference type="SUPFAM" id="SSF50985">
    <property type="entry name" value="RCC1/BLIP-II"/>
    <property type="match status" value="1"/>
</dbReference>
<name>A0A1R3IPW0_COCAP</name>
<sequence>MEIIVEEVKSAKEKAEANLHESDKLVVIEYQGLDHDENVARTDGNLGSSSSQASSGGSYYTVTDQIDQIEEAYNGDIEASNGGNNSFISTPISTDEETEKEANPDFITNGQNCLHACGINPGGMRFELALMLMELISVCARKRKTFVLVDGGSVYGFGWMGFWSLRFPDRGASDKVMKPRILDSLRGHRVSQISIGLYHTVAVTHQGRMFGFRDNERA</sequence>
<feature type="repeat" description="RCC1" evidence="1">
    <location>
        <begin position="152"/>
        <end position="206"/>
    </location>
</feature>
<dbReference type="PROSITE" id="PS50012">
    <property type="entry name" value="RCC1_3"/>
    <property type="match status" value="1"/>
</dbReference>
<organism evidence="3 4">
    <name type="scientific">Corchorus capsularis</name>
    <name type="common">Jute</name>
    <dbReference type="NCBI Taxonomy" id="210143"/>
    <lineage>
        <taxon>Eukaryota</taxon>
        <taxon>Viridiplantae</taxon>
        <taxon>Streptophyta</taxon>
        <taxon>Embryophyta</taxon>
        <taxon>Tracheophyta</taxon>
        <taxon>Spermatophyta</taxon>
        <taxon>Magnoliopsida</taxon>
        <taxon>eudicotyledons</taxon>
        <taxon>Gunneridae</taxon>
        <taxon>Pentapetalae</taxon>
        <taxon>rosids</taxon>
        <taxon>malvids</taxon>
        <taxon>Malvales</taxon>
        <taxon>Malvaceae</taxon>
        <taxon>Grewioideae</taxon>
        <taxon>Apeibeae</taxon>
        <taxon>Corchorus</taxon>
    </lineage>
</organism>
<dbReference type="OrthoDB" id="1720621at2759"/>
<protein>
    <submittedName>
        <fullName evidence="3">Regulator of chromosome condensation 1/beta-lactamase-inhibitor protein II</fullName>
    </submittedName>
</protein>
<feature type="compositionally biased region" description="Low complexity" evidence="2">
    <location>
        <begin position="47"/>
        <end position="58"/>
    </location>
</feature>
<dbReference type="STRING" id="210143.A0A1R3IPW0"/>
<gene>
    <name evidence="3" type="ORF">CCACVL1_10739</name>
</gene>
<evidence type="ECO:0000313" key="4">
    <source>
        <dbReference type="Proteomes" id="UP000188268"/>
    </source>
</evidence>
<dbReference type="Gramene" id="OMO84628">
    <property type="protein sequence ID" value="OMO84628"/>
    <property type="gene ID" value="CCACVL1_10739"/>
</dbReference>
<comment type="caution">
    <text evidence="3">The sequence shown here is derived from an EMBL/GenBank/DDBJ whole genome shotgun (WGS) entry which is preliminary data.</text>
</comment>
<accession>A0A1R3IPW0</accession>
<evidence type="ECO:0000256" key="1">
    <source>
        <dbReference type="PROSITE-ProRule" id="PRU00235"/>
    </source>
</evidence>
<proteinExistence type="predicted"/>
<dbReference type="InterPro" id="IPR009091">
    <property type="entry name" value="RCC1/BLIP-II"/>
</dbReference>
<evidence type="ECO:0000256" key="2">
    <source>
        <dbReference type="SAM" id="MobiDB-lite"/>
    </source>
</evidence>